<organism evidence="1 2">
    <name type="scientific">Micromonospora tarensis</name>
    <dbReference type="NCBI Taxonomy" id="2806100"/>
    <lineage>
        <taxon>Bacteria</taxon>
        <taxon>Bacillati</taxon>
        <taxon>Actinomycetota</taxon>
        <taxon>Actinomycetes</taxon>
        <taxon>Micromonosporales</taxon>
        <taxon>Micromonosporaceae</taxon>
        <taxon>Micromonospora</taxon>
    </lineage>
</organism>
<comment type="caution">
    <text evidence="1">The sequence shown here is derived from an EMBL/GenBank/DDBJ whole genome shotgun (WGS) entry which is preliminary data.</text>
</comment>
<keyword evidence="2" id="KW-1185">Reference proteome</keyword>
<reference evidence="1 2" key="1">
    <citation type="submission" date="2021-01" db="EMBL/GenBank/DDBJ databases">
        <title>Draft genome sequence of Micromonospora sp. strain STR1s_6.</title>
        <authorList>
            <person name="Karlyshev A."/>
            <person name="Jawad R."/>
        </authorList>
    </citation>
    <scope>NUCLEOTIDE SEQUENCE [LARGE SCALE GENOMIC DNA]</scope>
    <source>
        <strain evidence="1 2">STR1S-6</strain>
    </source>
</reference>
<dbReference type="Proteomes" id="UP000622245">
    <property type="component" value="Unassembled WGS sequence"/>
</dbReference>
<evidence type="ECO:0000313" key="1">
    <source>
        <dbReference type="EMBL" id="MBM0275427.1"/>
    </source>
</evidence>
<evidence type="ECO:0008006" key="3">
    <source>
        <dbReference type="Google" id="ProtNLM"/>
    </source>
</evidence>
<gene>
    <name evidence="1" type="ORF">JM949_08155</name>
</gene>
<name>A0ABS1YDJ7_9ACTN</name>
<protein>
    <recommendedName>
        <fullName evidence="3">Alpha/beta hydrolase family protein</fullName>
    </recommendedName>
</protein>
<evidence type="ECO:0000313" key="2">
    <source>
        <dbReference type="Proteomes" id="UP000622245"/>
    </source>
</evidence>
<proteinExistence type="predicted"/>
<accession>A0ABS1YDJ7</accession>
<sequence>MPRTYVVCGHDRTIPAPLQRLFIDQADAAFPDNPTTVAELATSHSAFLSVPGRVAELIASLR</sequence>
<dbReference type="InterPro" id="IPR029058">
    <property type="entry name" value="AB_hydrolase_fold"/>
</dbReference>
<dbReference type="Gene3D" id="3.40.50.1820">
    <property type="entry name" value="alpha/beta hydrolase"/>
    <property type="match status" value="1"/>
</dbReference>
<dbReference type="EMBL" id="JAEVHL010000023">
    <property type="protein sequence ID" value="MBM0275427.1"/>
    <property type="molecule type" value="Genomic_DNA"/>
</dbReference>